<dbReference type="PANTHER" id="PTHR21974">
    <property type="entry name" value="RE15880P"/>
    <property type="match status" value="1"/>
</dbReference>
<dbReference type="Proteomes" id="UP000037136">
    <property type="component" value="Unassembled WGS sequence"/>
</dbReference>
<evidence type="ECO:0000313" key="2">
    <source>
        <dbReference type="EMBL" id="PFH60086.1"/>
    </source>
</evidence>
<evidence type="ECO:0000313" key="3">
    <source>
        <dbReference type="Proteomes" id="UP000037136"/>
    </source>
</evidence>
<sequence>MSGIEAQVHESAIRNAQLLHILAETDNALPALEQRSQFITELDSQIRLSDEKLQALKRNCDSGRKAHEKFRHSQLRRFVYTATGQKEAYAHKEETGERDYMKAVQRMQREHSINENLKQQRREATRTRHELEEAAKRHREAQHKLNELYHTIFAGPTPQFPEEDEAEKVCHGLVLRYRSARRGWEAETRAIQLLSEGDNLMDEALAQTRDALSYSRAELLGTGGGLYEMMESNRLSKADRLVTLARLQVSKAQRASPKVRALPPSGDGGNHGQTVRTLYFNNNDMTFREQVKRNVGDTQRCADSVKRELEAALKRQAKLQSDLDKRRAELRDGRAILQKAREGVFEFVVRHRAEKMDEEIVPVAHARALAGEEGHQPEMTEAVVHV</sequence>
<organism evidence="2 3">
    <name type="scientific">Ophiocordyceps unilateralis</name>
    <name type="common">Zombie-ant fungus</name>
    <name type="synonym">Torrubia unilateralis</name>
    <dbReference type="NCBI Taxonomy" id="268505"/>
    <lineage>
        <taxon>Eukaryota</taxon>
        <taxon>Fungi</taxon>
        <taxon>Dikarya</taxon>
        <taxon>Ascomycota</taxon>
        <taxon>Pezizomycotina</taxon>
        <taxon>Sordariomycetes</taxon>
        <taxon>Hypocreomycetidae</taxon>
        <taxon>Hypocreales</taxon>
        <taxon>Ophiocordycipitaceae</taxon>
        <taxon>Ophiocordyceps</taxon>
    </lineage>
</organism>
<reference evidence="2 3" key="2">
    <citation type="journal article" date="2017" name="Sci. Rep.">
        <title>Ant-infecting Ophiocordyceps genomes reveal a high diversity of potential behavioral manipulation genes and a possible major role for enterotoxins.</title>
        <authorList>
            <person name="de Bekker C."/>
            <person name="Ohm R.A."/>
            <person name="Evans H.C."/>
            <person name="Brachmann A."/>
            <person name="Hughes D.P."/>
        </authorList>
    </citation>
    <scope>NUCLEOTIDE SEQUENCE [LARGE SCALE GENOMIC DNA]</scope>
    <source>
        <strain evidence="2 3">SC16a</strain>
    </source>
</reference>
<comment type="caution">
    <text evidence="2">The sequence shown here is derived from an EMBL/GenBank/DDBJ whole genome shotgun (WGS) entry which is preliminary data.</text>
</comment>
<dbReference type="AlphaFoldDB" id="A0A2A9PGX9"/>
<gene>
    <name evidence="2" type="ORF">XA68_11474</name>
</gene>
<dbReference type="STRING" id="268505.A0A2A9PGX9"/>
<feature type="coiled-coil region" evidence="1">
    <location>
        <begin position="302"/>
        <end position="329"/>
    </location>
</feature>
<keyword evidence="1" id="KW-0175">Coiled coil</keyword>
<name>A0A2A9PGX9_OPHUN</name>
<evidence type="ECO:0000256" key="1">
    <source>
        <dbReference type="SAM" id="Coils"/>
    </source>
</evidence>
<proteinExistence type="predicted"/>
<keyword evidence="3" id="KW-1185">Reference proteome</keyword>
<feature type="coiled-coil region" evidence="1">
    <location>
        <begin position="107"/>
        <end position="151"/>
    </location>
</feature>
<reference evidence="2 3" key="1">
    <citation type="journal article" date="2015" name="BMC Genomics">
        <title>Gene expression during zombie ant biting behavior reflects the complexity underlying fungal parasitic behavioral manipulation.</title>
        <authorList>
            <person name="de Bekker C."/>
            <person name="Ohm R.A."/>
            <person name="Loreto R.G."/>
            <person name="Sebastian A."/>
            <person name="Albert I."/>
            <person name="Merrow M."/>
            <person name="Brachmann A."/>
            <person name="Hughes D.P."/>
        </authorList>
    </citation>
    <scope>NUCLEOTIDE SEQUENCE [LARGE SCALE GENOMIC DNA]</scope>
    <source>
        <strain evidence="2 3">SC16a</strain>
    </source>
</reference>
<accession>A0A2A9PGX9</accession>
<protein>
    <submittedName>
        <fullName evidence="2">Uncharacterized protein</fullName>
    </submittedName>
</protein>
<dbReference type="OrthoDB" id="2562743at2759"/>
<dbReference type="EMBL" id="LAZP02000152">
    <property type="protein sequence ID" value="PFH60086.1"/>
    <property type="molecule type" value="Genomic_DNA"/>
</dbReference>
<dbReference type="PANTHER" id="PTHR21974:SF2">
    <property type="entry name" value="RE15880P"/>
    <property type="match status" value="1"/>
</dbReference>